<name>A0A498J4Z6_MALDO</name>
<dbReference type="AlphaFoldDB" id="A0A498J4Z6"/>
<gene>
    <name evidence="2" type="ORF">DVH24_035452</name>
</gene>
<proteinExistence type="predicted"/>
<protein>
    <submittedName>
        <fullName evidence="2">Uncharacterized protein</fullName>
    </submittedName>
</protein>
<dbReference type="EMBL" id="RDQH01000335">
    <property type="protein sequence ID" value="RXH90688.1"/>
    <property type="molecule type" value="Genomic_DNA"/>
</dbReference>
<accession>A0A498J4Z6</accession>
<evidence type="ECO:0000313" key="3">
    <source>
        <dbReference type="Proteomes" id="UP000290289"/>
    </source>
</evidence>
<reference evidence="2 3" key="1">
    <citation type="submission" date="2018-10" db="EMBL/GenBank/DDBJ databases">
        <title>A high-quality apple genome assembly.</title>
        <authorList>
            <person name="Hu J."/>
        </authorList>
    </citation>
    <scope>NUCLEOTIDE SEQUENCE [LARGE SCALE GENOMIC DNA]</scope>
    <source>
        <strain evidence="3">cv. HFTH1</strain>
        <tissue evidence="2">Young leaf</tissue>
    </source>
</reference>
<feature type="region of interest" description="Disordered" evidence="1">
    <location>
        <begin position="64"/>
        <end position="86"/>
    </location>
</feature>
<keyword evidence="3" id="KW-1185">Reference proteome</keyword>
<comment type="caution">
    <text evidence="2">The sequence shown here is derived from an EMBL/GenBank/DDBJ whole genome shotgun (WGS) entry which is preliminary data.</text>
</comment>
<dbReference type="Proteomes" id="UP000290289">
    <property type="component" value="Chromosome 9"/>
</dbReference>
<sequence length="102" mass="10942">MEDGFWCSIHPICYLPRVHASNSQYKRGIRGGSLEKRTIRSGTAGDERDWRGVAGGRMGCSGSVRDGLTVKKGQSEGQSDGGVNESGYMTDVRILLGHVGGQ</sequence>
<evidence type="ECO:0000313" key="2">
    <source>
        <dbReference type="EMBL" id="RXH90688.1"/>
    </source>
</evidence>
<organism evidence="2 3">
    <name type="scientific">Malus domestica</name>
    <name type="common">Apple</name>
    <name type="synonym">Pyrus malus</name>
    <dbReference type="NCBI Taxonomy" id="3750"/>
    <lineage>
        <taxon>Eukaryota</taxon>
        <taxon>Viridiplantae</taxon>
        <taxon>Streptophyta</taxon>
        <taxon>Embryophyta</taxon>
        <taxon>Tracheophyta</taxon>
        <taxon>Spermatophyta</taxon>
        <taxon>Magnoliopsida</taxon>
        <taxon>eudicotyledons</taxon>
        <taxon>Gunneridae</taxon>
        <taxon>Pentapetalae</taxon>
        <taxon>rosids</taxon>
        <taxon>fabids</taxon>
        <taxon>Rosales</taxon>
        <taxon>Rosaceae</taxon>
        <taxon>Amygdaloideae</taxon>
        <taxon>Maleae</taxon>
        <taxon>Malus</taxon>
    </lineage>
</organism>
<evidence type="ECO:0000256" key="1">
    <source>
        <dbReference type="SAM" id="MobiDB-lite"/>
    </source>
</evidence>